<evidence type="ECO:0000256" key="9">
    <source>
        <dbReference type="ARBA" id="ARBA00023004"/>
    </source>
</evidence>
<keyword evidence="7" id="KW-1278">Translocase</keyword>
<evidence type="ECO:0000256" key="11">
    <source>
        <dbReference type="ARBA" id="ARBA00023136"/>
    </source>
</evidence>
<dbReference type="Proteomes" id="UP000614811">
    <property type="component" value="Unassembled WGS sequence"/>
</dbReference>
<keyword evidence="2" id="KW-1003">Cell membrane</keyword>
<organism evidence="14 15">
    <name type="scientific">Arenicella chitinivorans</name>
    <dbReference type="NCBI Taxonomy" id="1329800"/>
    <lineage>
        <taxon>Bacteria</taxon>
        <taxon>Pseudomonadati</taxon>
        <taxon>Pseudomonadota</taxon>
        <taxon>Gammaproteobacteria</taxon>
        <taxon>Arenicellales</taxon>
        <taxon>Arenicellaceae</taxon>
        <taxon>Arenicella</taxon>
    </lineage>
</organism>
<evidence type="ECO:0000259" key="13">
    <source>
        <dbReference type="PROSITE" id="PS51656"/>
    </source>
</evidence>
<keyword evidence="4" id="KW-0997">Cell inner membrane</keyword>
<evidence type="ECO:0000256" key="8">
    <source>
        <dbReference type="ARBA" id="ARBA00022982"/>
    </source>
</evidence>
<dbReference type="Pfam" id="PF14697">
    <property type="entry name" value="Fer4_21"/>
    <property type="match status" value="1"/>
</dbReference>
<dbReference type="InterPro" id="IPR017896">
    <property type="entry name" value="4Fe4S_Fe-S-bd"/>
</dbReference>
<accession>A0A918RU39</accession>
<dbReference type="GO" id="GO:0051539">
    <property type="term" value="F:4 iron, 4 sulfur cluster binding"/>
    <property type="evidence" value="ECO:0007669"/>
    <property type="project" value="UniProtKB-KW"/>
</dbReference>
<dbReference type="Pfam" id="PF04060">
    <property type="entry name" value="FeS"/>
    <property type="match status" value="1"/>
</dbReference>
<evidence type="ECO:0000256" key="6">
    <source>
        <dbReference type="ARBA" id="ARBA00022737"/>
    </source>
</evidence>
<dbReference type="PANTHER" id="PTHR42859">
    <property type="entry name" value="OXIDOREDUCTASE"/>
    <property type="match status" value="1"/>
</dbReference>
<dbReference type="Gene3D" id="1.10.15.40">
    <property type="entry name" value="Electron transport complex subunit B, putative Fe-S cluster"/>
    <property type="match status" value="1"/>
</dbReference>
<feature type="domain" description="4Fe-4S" evidence="13">
    <location>
        <begin position="2"/>
        <end position="61"/>
    </location>
</feature>
<dbReference type="PROSITE" id="PS00198">
    <property type="entry name" value="4FE4S_FER_1"/>
    <property type="match status" value="2"/>
</dbReference>
<evidence type="ECO:0000313" key="15">
    <source>
        <dbReference type="Proteomes" id="UP000614811"/>
    </source>
</evidence>
<evidence type="ECO:0000259" key="12">
    <source>
        <dbReference type="PROSITE" id="PS51379"/>
    </source>
</evidence>
<dbReference type="PANTHER" id="PTHR42859:SF3">
    <property type="entry name" value="ION-TRANSLOCATING OXIDOREDUCTASE COMPLEX SUBUNIT B"/>
    <property type="match status" value="1"/>
</dbReference>
<evidence type="ECO:0000256" key="3">
    <source>
        <dbReference type="ARBA" id="ARBA00022485"/>
    </source>
</evidence>
<dbReference type="GO" id="GO:0009055">
    <property type="term" value="F:electron transfer activity"/>
    <property type="evidence" value="ECO:0007669"/>
    <property type="project" value="InterPro"/>
</dbReference>
<keyword evidence="15" id="KW-1185">Reference proteome</keyword>
<dbReference type="InterPro" id="IPR050294">
    <property type="entry name" value="RnfB_subfamily"/>
</dbReference>
<dbReference type="NCBIfam" id="TIGR01944">
    <property type="entry name" value="rnfB"/>
    <property type="match status" value="1"/>
</dbReference>
<dbReference type="AlphaFoldDB" id="A0A918RU39"/>
<proteinExistence type="predicted"/>
<evidence type="ECO:0000256" key="4">
    <source>
        <dbReference type="ARBA" id="ARBA00022519"/>
    </source>
</evidence>
<dbReference type="GO" id="GO:0046872">
    <property type="term" value="F:metal ion binding"/>
    <property type="evidence" value="ECO:0007669"/>
    <property type="project" value="UniProtKB-KW"/>
</dbReference>
<protein>
    <submittedName>
        <fullName evidence="14">Ferredoxin</fullName>
    </submittedName>
</protein>
<sequence>MQRDAKIKAIDEWLPQTQCTQCSYPRCHDYAVAIADGDADINQCPPGGDVTIRGLASLLGKIGKPLNPKFGVHKPKQVAVIDESVCIGCVMCIKACPTDAIIGSAKRMHTVIERDCTGCELCLEPCPVDCIDMVDQPQQPDLTWRWEDYSPTATTRARQQTNAKLAREQQRNQAKSSLRKLKELRKEKGSEQIKMDIAAAIARVKARD</sequence>
<keyword evidence="3" id="KW-0004">4Fe-4S</keyword>
<dbReference type="InterPro" id="IPR010207">
    <property type="entry name" value="Elect_transpt_cplx_RnfB/RsxB"/>
</dbReference>
<keyword evidence="11" id="KW-0472">Membrane</keyword>
<evidence type="ECO:0000256" key="5">
    <source>
        <dbReference type="ARBA" id="ARBA00022723"/>
    </source>
</evidence>
<comment type="caution">
    <text evidence="14">The sequence shown here is derived from an EMBL/GenBank/DDBJ whole genome shotgun (WGS) entry which is preliminary data.</text>
</comment>
<keyword evidence="10" id="KW-0411">Iron-sulfur</keyword>
<evidence type="ECO:0000256" key="1">
    <source>
        <dbReference type="ARBA" id="ARBA00022448"/>
    </source>
</evidence>
<dbReference type="InterPro" id="IPR007202">
    <property type="entry name" value="4Fe-4S_dom"/>
</dbReference>
<evidence type="ECO:0000256" key="7">
    <source>
        <dbReference type="ARBA" id="ARBA00022967"/>
    </source>
</evidence>
<keyword evidence="6" id="KW-0677">Repeat</keyword>
<dbReference type="Gene3D" id="3.30.70.20">
    <property type="match status" value="1"/>
</dbReference>
<evidence type="ECO:0000313" key="14">
    <source>
        <dbReference type="EMBL" id="GHA08552.1"/>
    </source>
</evidence>
<dbReference type="RefSeq" id="WP_189399997.1">
    <property type="nucleotide sequence ID" value="NZ_BMXA01000002.1"/>
</dbReference>
<dbReference type="EMBL" id="BMXA01000002">
    <property type="protein sequence ID" value="GHA08552.1"/>
    <property type="molecule type" value="Genomic_DNA"/>
</dbReference>
<name>A0A918RU39_9GAMM</name>
<dbReference type="InterPro" id="IPR017900">
    <property type="entry name" value="4Fe4S_Fe_S_CS"/>
</dbReference>
<dbReference type="PROSITE" id="PS51656">
    <property type="entry name" value="4FE4S"/>
    <property type="match status" value="1"/>
</dbReference>
<evidence type="ECO:0000256" key="10">
    <source>
        <dbReference type="ARBA" id="ARBA00023014"/>
    </source>
</evidence>
<feature type="domain" description="4Fe-4S ferredoxin-type" evidence="12">
    <location>
        <begin position="108"/>
        <end position="136"/>
    </location>
</feature>
<reference evidence="14" key="1">
    <citation type="journal article" date="2014" name="Int. J. Syst. Evol. Microbiol.">
        <title>Complete genome sequence of Corynebacterium casei LMG S-19264T (=DSM 44701T), isolated from a smear-ripened cheese.</title>
        <authorList>
            <consortium name="US DOE Joint Genome Institute (JGI-PGF)"/>
            <person name="Walter F."/>
            <person name="Albersmeier A."/>
            <person name="Kalinowski J."/>
            <person name="Ruckert C."/>
        </authorList>
    </citation>
    <scope>NUCLEOTIDE SEQUENCE</scope>
    <source>
        <strain evidence="14">KCTC 12711</strain>
    </source>
</reference>
<evidence type="ECO:0000256" key="2">
    <source>
        <dbReference type="ARBA" id="ARBA00022475"/>
    </source>
</evidence>
<reference evidence="14" key="2">
    <citation type="submission" date="2020-09" db="EMBL/GenBank/DDBJ databases">
        <authorList>
            <person name="Sun Q."/>
            <person name="Kim S."/>
        </authorList>
    </citation>
    <scope>NUCLEOTIDE SEQUENCE</scope>
    <source>
        <strain evidence="14">KCTC 12711</strain>
    </source>
</reference>
<keyword evidence="5" id="KW-0479">Metal-binding</keyword>
<gene>
    <name evidence="14" type="ORF">GCM10008090_18010</name>
</gene>
<feature type="domain" description="4Fe-4S ferredoxin-type" evidence="12">
    <location>
        <begin position="77"/>
        <end position="106"/>
    </location>
</feature>
<dbReference type="SUPFAM" id="SSF54862">
    <property type="entry name" value="4Fe-4S ferredoxins"/>
    <property type="match status" value="1"/>
</dbReference>
<keyword evidence="9" id="KW-0408">Iron</keyword>
<dbReference type="PROSITE" id="PS51379">
    <property type="entry name" value="4FE4S_FER_2"/>
    <property type="match status" value="2"/>
</dbReference>
<keyword evidence="1" id="KW-0813">Transport</keyword>
<keyword evidence="8" id="KW-0249">Electron transport</keyword>